<dbReference type="eggNOG" id="COG0667">
    <property type="taxonomic scope" value="Bacteria"/>
</dbReference>
<dbReference type="InterPro" id="IPR023210">
    <property type="entry name" value="NADP_OxRdtase_dom"/>
</dbReference>
<name>M5EJC9_9HYPH</name>
<dbReference type="PANTHER" id="PTHR43625">
    <property type="entry name" value="AFLATOXIN B1 ALDEHYDE REDUCTASE"/>
    <property type="match status" value="1"/>
</dbReference>
<dbReference type="EMBL" id="CAUM01000028">
    <property type="protein sequence ID" value="CCV04208.1"/>
    <property type="molecule type" value="Genomic_DNA"/>
</dbReference>
<dbReference type="GO" id="GO:0005737">
    <property type="term" value="C:cytoplasm"/>
    <property type="evidence" value="ECO:0007669"/>
    <property type="project" value="TreeGrafter"/>
</dbReference>
<protein>
    <recommendedName>
        <fullName evidence="2">NADP-dependent oxidoreductase domain-containing protein</fullName>
    </recommendedName>
</protein>
<dbReference type="GO" id="GO:0016491">
    <property type="term" value="F:oxidoreductase activity"/>
    <property type="evidence" value="ECO:0007669"/>
    <property type="project" value="UniProtKB-KW"/>
</dbReference>
<dbReference type="STRING" id="1297569.MESS2_1230009"/>
<organism evidence="3 4">
    <name type="scientific">Mesorhizobium metallidurans STM 2683</name>
    <dbReference type="NCBI Taxonomy" id="1297569"/>
    <lineage>
        <taxon>Bacteria</taxon>
        <taxon>Pseudomonadati</taxon>
        <taxon>Pseudomonadota</taxon>
        <taxon>Alphaproteobacteria</taxon>
        <taxon>Hyphomicrobiales</taxon>
        <taxon>Phyllobacteriaceae</taxon>
        <taxon>Mesorhizobium</taxon>
    </lineage>
</organism>
<accession>M5EJC9</accession>
<dbReference type="InterPro" id="IPR036812">
    <property type="entry name" value="NAD(P)_OxRdtase_dom_sf"/>
</dbReference>
<dbReference type="AlphaFoldDB" id="M5EJC9"/>
<dbReference type="SUPFAM" id="SSF51430">
    <property type="entry name" value="NAD(P)-linked oxidoreductase"/>
    <property type="match status" value="1"/>
</dbReference>
<gene>
    <name evidence="3" type="ORF">MESS2_1230009</name>
</gene>
<dbReference type="Gene3D" id="3.20.20.100">
    <property type="entry name" value="NADP-dependent oxidoreductase domain"/>
    <property type="match status" value="1"/>
</dbReference>
<sequence length="165" mass="18306">MAQKAPAEVYGPYTSEELVGEALAPFRDQVTIASKFGFAIDGTIGLNSRPEHIKQVAEASLKRLKTDRIDLFYQQHRVDPNVPIEDVAGAIKDLIQQGKVFALWSLRAECKDNPPRPCCSTGGGNPDRILAYGKRPGTKRRPCRLRGAWNRLRPLGPGWNGLLDR</sequence>
<evidence type="ECO:0000313" key="3">
    <source>
        <dbReference type="EMBL" id="CCV04208.1"/>
    </source>
</evidence>
<keyword evidence="1" id="KW-0560">Oxidoreductase</keyword>
<comment type="caution">
    <text evidence="3">The sequence shown here is derived from an EMBL/GenBank/DDBJ whole genome shotgun (WGS) entry which is preliminary data.</text>
</comment>
<dbReference type="PANTHER" id="PTHR43625:SF77">
    <property type="entry name" value="ALDO-KETO REDUCTASE"/>
    <property type="match status" value="1"/>
</dbReference>
<dbReference type="Proteomes" id="UP000012062">
    <property type="component" value="Unassembled WGS sequence"/>
</dbReference>
<evidence type="ECO:0000256" key="1">
    <source>
        <dbReference type="ARBA" id="ARBA00023002"/>
    </source>
</evidence>
<reference evidence="3 4" key="1">
    <citation type="submission" date="2013-02" db="EMBL/GenBank/DDBJ databases">
        <authorList>
            <person name="Genoscope - CEA"/>
        </authorList>
    </citation>
    <scope>NUCLEOTIDE SEQUENCE [LARGE SCALE GENOMIC DNA]</scope>
    <source>
        <strain evidence="3 4">STM 2683</strain>
    </source>
</reference>
<proteinExistence type="predicted"/>
<dbReference type="InterPro" id="IPR050791">
    <property type="entry name" value="Aldo-Keto_reductase"/>
</dbReference>
<feature type="domain" description="NADP-dependent oxidoreductase" evidence="2">
    <location>
        <begin position="7"/>
        <end position="100"/>
    </location>
</feature>
<evidence type="ECO:0000313" key="4">
    <source>
        <dbReference type="Proteomes" id="UP000012062"/>
    </source>
</evidence>
<keyword evidence="4" id="KW-1185">Reference proteome</keyword>
<evidence type="ECO:0000259" key="2">
    <source>
        <dbReference type="Pfam" id="PF00248"/>
    </source>
</evidence>
<dbReference type="Pfam" id="PF00248">
    <property type="entry name" value="Aldo_ket_red"/>
    <property type="match status" value="1"/>
</dbReference>